<name>A0A2L2X7H7_9FIRM</name>
<dbReference type="EMBL" id="BFAV01000005">
    <property type="protein sequence ID" value="GBF31950.1"/>
    <property type="molecule type" value="Genomic_DNA"/>
</dbReference>
<proteinExistence type="predicted"/>
<evidence type="ECO:0000313" key="2">
    <source>
        <dbReference type="Proteomes" id="UP000239549"/>
    </source>
</evidence>
<protein>
    <submittedName>
        <fullName evidence="1">Uncharacterized protein</fullName>
    </submittedName>
</protein>
<evidence type="ECO:0000313" key="1">
    <source>
        <dbReference type="EMBL" id="GBF31950.1"/>
    </source>
</evidence>
<dbReference type="AlphaFoldDB" id="A0A2L2X7H7"/>
<keyword evidence="2" id="KW-1185">Reference proteome</keyword>
<comment type="caution">
    <text evidence="1">The sequence shown here is derived from an EMBL/GenBank/DDBJ whole genome shotgun (WGS) entry which is preliminary data.</text>
</comment>
<dbReference type="Proteomes" id="UP000239549">
    <property type="component" value="Unassembled WGS sequence"/>
</dbReference>
<gene>
    <name evidence="1" type="ORF">DCCM_0138</name>
</gene>
<organism evidence="1 2">
    <name type="scientific">Desulfocucumis palustris</name>
    <dbReference type="NCBI Taxonomy" id="1898651"/>
    <lineage>
        <taxon>Bacteria</taxon>
        <taxon>Bacillati</taxon>
        <taxon>Bacillota</taxon>
        <taxon>Clostridia</taxon>
        <taxon>Eubacteriales</taxon>
        <taxon>Desulfocucumaceae</taxon>
        <taxon>Desulfocucumis</taxon>
    </lineage>
</organism>
<reference evidence="2" key="1">
    <citation type="submission" date="2018-02" db="EMBL/GenBank/DDBJ databases">
        <title>Genome sequence of Desulfocucumis palustris strain NAW-5.</title>
        <authorList>
            <person name="Watanabe M."/>
            <person name="Kojima H."/>
            <person name="Fukui M."/>
        </authorList>
    </citation>
    <scope>NUCLEOTIDE SEQUENCE [LARGE SCALE GENOMIC DNA]</scope>
    <source>
        <strain evidence="2">NAW-5</strain>
    </source>
</reference>
<sequence>MVIAFTDIKWHWIPNLLLLPMFFAMLAQIQAYQGISVIQSIIFVMPAI</sequence>
<accession>A0A2L2X7H7</accession>